<gene>
    <name evidence="1" type="ORF">SDC9_211295</name>
</gene>
<sequence>MLYEKKRTFGLGPIDLATAAFAMVGQTGASANIYAGDLAVNATPATAGALDYEEANQHFPEENTLEIYGWETAASSGGASTLTVILQSSADGDSWKDEFTLSFLEDDIVKDALMYRSTIPAHAKRYMRLVLVVGTEAMTAGQILAMVRPL</sequence>
<evidence type="ECO:0008006" key="2">
    <source>
        <dbReference type="Google" id="ProtNLM"/>
    </source>
</evidence>
<dbReference type="AlphaFoldDB" id="A0A645JIU7"/>
<dbReference type="Gene3D" id="2.60.120.1110">
    <property type="match status" value="1"/>
</dbReference>
<dbReference type="Pfam" id="PF21190">
    <property type="entry name" value="Bbp16"/>
    <property type="match status" value="1"/>
</dbReference>
<accession>A0A645JIU7</accession>
<proteinExistence type="predicted"/>
<protein>
    <recommendedName>
        <fullName evidence="2">F5/8 type C domain-containing protein</fullName>
    </recommendedName>
</protein>
<name>A0A645JIU7_9ZZZZ</name>
<dbReference type="EMBL" id="VSSQ01143102">
    <property type="protein sequence ID" value="MPN63531.1"/>
    <property type="molecule type" value="Genomic_DNA"/>
</dbReference>
<dbReference type="InterPro" id="IPR048922">
    <property type="entry name" value="Bbp16"/>
</dbReference>
<comment type="caution">
    <text evidence="1">The sequence shown here is derived from an EMBL/GenBank/DDBJ whole genome shotgun (WGS) entry which is preliminary data.</text>
</comment>
<reference evidence="1" key="1">
    <citation type="submission" date="2019-08" db="EMBL/GenBank/DDBJ databases">
        <authorList>
            <person name="Kucharzyk K."/>
            <person name="Murdoch R.W."/>
            <person name="Higgins S."/>
            <person name="Loffler F."/>
        </authorList>
    </citation>
    <scope>NUCLEOTIDE SEQUENCE</scope>
</reference>
<evidence type="ECO:0000313" key="1">
    <source>
        <dbReference type="EMBL" id="MPN63531.1"/>
    </source>
</evidence>
<organism evidence="1">
    <name type="scientific">bioreactor metagenome</name>
    <dbReference type="NCBI Taxonomy" id="1076179"/>
    <lineage>
        <taxon>unclassified sequences</taxon>
        <taxon>metagenomes</taxon>
        <taxon>ecological metagenomes</taxon>
    </lineage>
</organism>